<evidence type="ECO:0008006" key="3">
    <source>
        <dbReference type="Google" id="ProtNLM"/>
    </source>
</evidence>
<dbReference type="SUPFAM" id="SSF53448">
    <property type="entry name" value="Nucleotide-diphospho-sugar transferases"/>
    <property type="match status" value="1"/>
</dbReference>
<sequence>MANVDVYTSFSYAYLSRARILAQSLRRSNPDWRIWAVLVDRPPENLTDSSWRHDFDVILDPEILFPDWKAFIFKHDIVEACTAVKGRALQHILASGAEKVVYLDPDIAVFHSLEHIERKLDTASVILTPHQVAPNSLDADFKDNELVSLMYGIYNLGFIAVKNDKTGNAVASWWNDCLYRACYDQIEDGIFTDQKYCDLIPCLFDNVHIERRPGYNVASWNISNRNVRILRNGSISVNDDLLRFYHFTKINSDGEGMTQRFAAGNYAVFEIWNWYKRQLRALEVPGVPSRYWHYSELDDGTIIPKSVRMFFRNNLTRMAFENPFSTSRDSFASTFRISGRDKFGKSIKVPAEHKVACVIHAYYPELLSEILSELARYRGGLKLFLTTPADKAGAVHAALAGYKFDAEVIVSPNHGRDVLPFLSVLDRIDDEEFSLILKLHTKRSTHLDNGEKWRRELLACFIQPEELEAALRIFDDRPDVGILGPDGHYVSLDGYMGGNEAGVNALKKQMGVGDVRNSNLGFVAGSIFMARPAALQALKELGLKATDFEEEASQIDGTLAHAVERAWTFSACARLLKVATKPITTRTQELVVQGSPLVAYDFAPRSHEVAED</sequence>
<keyword evidence="2" id="KW-1185">Reference proteome</keyword>
<dbReference type="InterPro" id="IPR029044">
    <property type="entry name" value="Nucleotide-diphossugar_trans"/>
</dbReference>
<dbReference type="RefSeq" id="WP_184656125.1">
    <property type="nucleotide sequence ID" value="NZ_JACHBU010000018.1"/>
</dbReference>
<name>A0A7X0MTK4_9HYPH</name>
<comment type="caution">
    <text evidence="1">The sequence shown here is derived from an EMBL/GenBank/DDBJ whole genome shotgun (WGS) entry which is preliminary data.</text>
</comment>
<protein>
    <recommendedName>
        <fullName evidence="3">Glycosyl transferase</fullName>
    </recommendedName>
</protein>
<organism evidence="1 2">
    <name type="scientific">Rhizobium soli</name>
    <dbReference type="NCBI Taxonomy" id="424798"/>
    <lineage>
        <taxon>Bacteria</taxon>
        <taxon>Pseudomonadati</taxon>
        <taxon>Pseudomonadota</taxon>
        <taxon>Alphaproteobacteria</taxon>
        <taxon>Hyphomicrobiales</taxon>
        <taxon>Rhizobiaceae</taxon>
        <taxon>Rhizobium/Agrobacterium group</taxon>
        <taxon>Rhizobium</taxon>
    </lineage>
</organism>
<dbReference type="Gene3D" id="3.90.550.10">
    <property type="entry name" value="Spore Coat Polysaccharide Biosynthesis Protein SpsA, Chain A"/>
    <property type="match status" value="1"/>
</dbReference>
<dbReference type="InterPro" id="IPR007739">
    <property type="entry name" value="RgpF"/>
</dbReference>
<proteinExistence type="predicted"/>
<dbReference type="EMBL" id="JACHBU010000018">
    <property type="protein sequence ID" value="MBB6511127.1"/>
    <property type="molecule type" value="Genomic_DNA"/>
</dbReference>
<reference evidence="1 2" key="1">
    <citation type="submission" date="2020-08" db="EMBL/GenBank/DDBJ databases">
        <title>The Agave Microbiome: Exploring the role of microbial communities in plant adaptations to desert environments.</title>
        <authorList>
            <person name="Partida-Martinez L.P."/>
        </authorList>
    </citation>
    <scope>NUCLEOTIDE SEQUENCE [LARGE SCALE GENOMIC DNA]</scope>
    <source>
        <strain evidence="1 2">AS3.12</strain>
    </source>
</reference>
<dbReference type="AlphaFoldDB" id="A0A7X0MTK4"/>
<dbReference type="Pfam" id="PF05045">
    <property type="entry name" value="RgpF"/>
    <property type="match status" value="1"/>
</dbReference>
<evidence type="ECO:0000313" key="2">
    <source>
        <dbReference type="Proteomes" id="UP000585437"/>
    </source>
</evidence>
<accession>A0A7X0MTK4</accession>
<gene>
    <name evidence="1" type="ORF">F4695_004525</name>
</gene>
<evidence type="ECO:0000313" key="1">
    <source>
        <dbReference type="EMBL" id="MBB6511127.1"/>
    </source>
</evidence>
<dbReference type="Proteomes" id="UP000585437">
    <property type="component" value="Unassembled WGS sequence"/>
</dbReference>